<dbReference type="GO" id="GO:0055085">
    <property type="term" value="P:transmembrane transport"/>
    <property type="evidence" value="ECO:0007669"/>
    <property type="project" value="InterPro"/>
</dbReference>
<dbReference type="GeneID" id="90073349"/>
<dbReference type="FunFam" id="1.50.40.10:FF:000016">
    <property type="entry name" value="Solute carrier family 25 member 23"/>
    <property type="match status" value="1"/>
</dbReference>
<evidence type="ECO:0000256" key="7">
    <source>
        <dbReference type="ARBA" id="ARBA00022792"/>
    </source>
</evidence>
<dbReference type="PANTHER" id="PTHR24089">
    <property type="entry name" value="SOLUTE CARRIER FAMILY 25"/>
    <property type="match status" value="1"/>
</dbReference>
<comment type="similarity">
    <text evidence="2 13">Belongs to the mitochondrial carrier (TC 2.A.29) family.</text>
</comment>
<dbReference type="SMART" id="SM00054">
    <property type="entry name" value="EFh"/>
    <property type="match status" value="4"/>
</dbReference>
<evidence type="ECO:0000256" key="5">
    <source>
        <dbReference type="ARBA" id="ARBA00022723"/>
    </source>
</evidence>
<keyword evidence="6" id="KW-0677">Repeat</keyword>
<gene>
    <name evidence="16" type="ORF">DASC09_026950</name>
</gene>
<name>A0AAV5QLG0_9ASCO</name>
<evidence type="ECO:0000256" key="14">
    <source>
        <dbReference type="SAM" id="Phobius"/>
    </source>
</evidence>
<evidence type="ECO:0000256" key="9">
    <source>
        <dbReference type="ARBA" id="ARBA00022989"/>
    </source>
</evidence>
<evidence type="ECO:0000256" key="3">
    <source>
        <dbReference type="ARBA" id="ARBA00022448"/>
    </source>
</evidence>
<sequence length="496" mass="56726">MTDDPTEKKFRAWFEKTDLTKKGKIDRDTLARAFREKEHPLFKSNDHIDQLFQKIDHKHDDLIDYNEFKSYFQKAEGEIKHAFDNIDKNHDGYLTKTDLRSYLEDNLNIKATDEDFEDFYKNVDQDHDGLIRYDEWRNLLLLVPRNQGSRLKTAFRYFNEDVDLSSDGDMTIINDYLKGVGYFISGGVAGVVSRTCTAPFDRIKVFLIARTDLSSTLLTKKREISKRNANHPPLNKIKSPLIKAAQSLYKQGGLKSFYVGNGLNCLKVFPEAAMKFGSFEIGKNIFMKIEGKSSTNDLSRFSTYLAGGFAGMFSQFTVYPVDTLKYRIQCAPLRENRQGIIWRTAKEMYKEGGLRLFYRGIFVGVTGIFPYAAIDLGTFTTLKQIMIRRKANREGKREDDVKLSNFVVLPLGAFSGTVGACVVYPINLLRTRLQAQGTFAHPYRYTGIKDVFKQTIQREGYPGLYKGLSPNLAKVIPAVSITYLVVENMKRALNLE</sequence>
<evidence type="ECO:0000256" key="1">
    <source>
        <dbReference type="ARBA" id="ARBA00004448"/>
    </source>
</evidence>
<keyword evidence="5" id="KW-0479">Metal-binding</keyword>
<comment type="caution">
    <text evidence="16">The sequence shown here is derived from an EMBL/GenBank/DDBJ whole genome shotgun (WGS) entry which is preliminary data.</text>
</comment>
<feature type="domain" description="EF-hand" evidence="15">
    <location>
        <begin position="5"/>
        <end position="40"/>
    </location>
</feature>
<feature type="repeat" description="Solcar" evidence="12">
    <location>
        <begin position="403"/>
        <end position="492"/>
    </location>
</feature>
<dbReference type="Gene3D" id="1.50.40.10">
    <property type="entry name" value="Mitochondrial carrier domain"/>
    <property type="match status" value="1"/>
</dbReference>
<proteinExistence type="inferred from homology"/>
<dbReference type="GO" id="GO:0005509">
    <property type="term" value="F:calcium ion binding"/>
    <property type="evidence" value="ECO:0007669"/>
    <property type="project" value="InterPro"/>
</dbReference>
<organism evidence="16 17">
    <name type="scientific">Saccharomycopsis crataegensis</name>
    <dbReference type="NCBI Taxonomy" id="43959"/>
    <lineage>
        <taxon>Eukaryota</taxon>
        <taxon>Fungi</taxon>
        <taxon>Dikarya</taxon>
        <taxon>Ascomycota</taxon>
        <taxon>Saccharomycotina</taxon>
        <taxon>Saccharomycetes</taxon>
        <taxon>Saccharomycopsidaceae</taxon>
        <taxon>Saccharomycopsis</taxon>
    </lineage>
</organism>
<keyword evidence="10" id="KW-0496">Mitochondrion</keyword>
<reference evidence="16 17" key="1">
    <citation type="journal article" date="2023" name="Elife">
        <title>Identification of key yeast species and microbe-microbe interactions impacting larval growth of Drosophila in the wild.</title>
        <authorList>
            <person name="Mure A."/>
            <person name="Sugiura Y."/>
            <person name="Maeda R."/>
            <person name="Honda K."/>
            <person name="Sakurai N."/>
            <person name="Takahashi Y."/>
            <person name="Watada M."/>
            <person name="Katoh T."/>
            <person name="Gotoh A."/>
            <person name="Gotoh Y."/>
            <person name="Taniguchi I."/>
            <person name="Nakamura K."/>
            <person name="Hayashi T."/>
            <person name="Katayama T."/>
            <person name="Uemura T."/>
            <person name="Hattori Y."/>
        </authorList>
    </citation>
    <scope>NUCLEOTIDE SEQUENCE [LARGE SCALE GENOMIC DNA]</scope>
    <source>
        <strain evidence="16 17">SC-9</strain>
    </source>
</reference>
<evidence type="ECO:0000256" key="8">
    <source>
        <dbReference type="ARBA" id="ARBA00022837"/>
    </source>
</evidence>
<dbReference type="GO" id="GO:0005743">
    <property type="term" value="C:mitochondrial inner membrane"/>
    <property type="evidence" value="ECO:0007669"/>
    <property type="project" value="UniProtKB-SubCell"/>
</dbReference>
<feature type="repeat" description="Solcar" evidence="12">
    <location>
        <begin position="177"/>
        <end position="285"/>
    </location>
</feature>
<feature type="domain" description="EF-hand" evidence="15">
    <location>
        <begin position="111"/>
        <end position="146"/>
    </location>
</feature>
<dbReference type="PROSITE" id="PS50920">
    <property type="entry name" value="SOLCAR"/>
    <property type="match status" value="3"/>
</dbReference>
<feature type="repeat" description="Solcar" evidence="12">
    <location>
        <begin position="298"/>
        <end position="385"/>
    </location>
</feature>
<feature type="transmembrane region" description="Helical" evidence="14">
    <location>
        <begin position="403"/>
        <end position="426"/>
    </location>
</feature>
<evidence type="ECO:0000256" key="2">
    <source>
        <dbReference type="ARBA" id="ARBA00006375"/>
    </source>
</evidence>
<dbReference type="RefSeq" id="XP_064852370.1">
    <property type="nucleotide sequence ID" value="XM_064996298.1"/>
</dbReference>
<evidence type="ECO:0000313" key="16">
    <source>
        <dbReference type="EMBL" id="GMM35370.1"/>
    </source>
</evidence>
<dbReference type="Pfam" id="PF00153">
    <property type="entry name" value="Mito_carr"/>
    <property type="match status" value="3"/>
</dbReference>
<evidence type="ECO:0000256" key="4">
    <source>
        <dbReference type="ARBA" id="ARBA00022692"/>
    </source>
</evidence>
<protein>
    <submittedName>
        <fullName evidence="16">Ca(2+)-binding ATP:ADP antiporter</fullName>
    </submittedName>
</protein>
<keyword evidence="7" id="KW-0999">Mitochondrion inner membrane</keyword>
<dbReference type="InterPro" id="IPR002067">
    <property type="entry name" value="MCP"/>
</dbReference>
<dbReference type="CDD" id="cd00051">
    <property type="entry name" value="EFh"/>
    <property type="match status" value="1"/>
</dbReference>
<evidence type="ECO:0000256" key="11">
    <source>
        <dbReference type="ARBA" id="ARBA00023136"/>
    </source>
</evidence>
<feature type="domain" description="EF-hand" evidence="15">
    <location>
        <begin position="74"/>
        <end position="109"/>
    </location>
</feature>
<dbReference type="AlphaFoldDB" id="A0AAV5QLG0"/>
<dbReference type="InterPro" id="IPR002048">
    <property type="entry name" value="EF_hand_dom"/>
</dbReference>
<evidence type="ECO:0000256" key="6">
    <source>
        <dbReference type="ARBA" id="ARBA00022737"/>
    </source>
</evidence>
<keyword evidence="9 14" id="KW-1133">Transmembrane helix</keyword>
<dbReference type="Gene3D" id="1.10.238.10">
    <property type="entry name" value="EF-hand"/>
    <property type="match status" value="2"/>
</dbReference>
<dbReference type="EMBL" id="BTFZ01000006">
    <property type="protein sequence ID" value="GMM35370.1"/>
    <property type="molecule type" value="Genomic_DNA"/>
</dbReference>
<dbReference type="Pfam" id="PF13499">
    <property type="entry name" value="EF-hand_7"/>
    <property type="match status" value="2"/>
</dbReference>
<dbReference type="PROSITE" id="PS00018">
    <property type="entry name" value="EF_HAND_1"/>
    <property type="match status" value="1"/>
</dbReference>
<dbReference type="InterPro" id="IPR023395">
    <property type="entry name" value="MCP_dom_sf"/>
</dbReference>
<keyword evidence="3 13" id="KW-0813">Transport</keyword>
<evidence type="ECO:0000259" key="15">
    <source>
        <dbReference type="PROSITE" id="PS50222"/>
    </source>
</evidence>
<evidence type="ECO:0000313" key="17">
    <source>
        <dbReference type="Proteomes" id="UP001360560"/>
    </source>
</evidence>
<dbReference type="Proteomes" id="UP001360560">
    <property type="component" value="Unassembled WGS sequence"/>
</dbReference>
<dbReference type="InterPro" id="IPR011992">
    <property type="entry name" value="EF-hand-dom_pair"/>
</dbReference>
<accession>A0AAV5QLG0</accession>
<comment type="subcellular location">
    <subcellularLocation>
        <location evidence="1">Mitochondrion inner membrane</location>
        <topology evidence="1">Multi-pass membrane protein</topology>
    </subcellularLocation>
</comment>
<keyword evidence="17" id="KW-1185">Reference proteome</keyword>
<dbReference type="PROSITE" id="PS50222">
    <property type="entry name" value="EF_HAND_2"/>
    <property type="match status" value="3"/>
</dbReference>
<keyword evidence="4 12" id="KW-0812">Transmembrane</keyword>
<keyword evidence="11 12" id="KW-0472">Membrane</keyword>
<keyword evidence="8" id="KW-0106">Calcium</keyword>
<dbReference type="SUPFAM" id="SSF47473">
    <property type="entry name" value="EF-hand"/>
    <property type="match status" value="1"/>
</dbReference>
<dbReference type="PRINTS" id="PR00926">
    <property type="entry name" value="MITOCARRIER"/>
</dbReference>
<dbReference type="InterPro" id="IPR018108">
    <property type="entry name" value="MCP_transmembrane"/>
</dbReference>
<dbReference type="SUPFAM" id="SSF103506">
    <property type="entry name" value="Mitochondrial carrier"/>
    <property type="match status" value="1"/>
</dbReference>
<evidence type="ECO:0000256" key="12">
    <source>
        <dbReference type="PROSITE-ProRule" id="PRU00282"/>
    </source>
</evidence>
<feature type="transmembrane region" description="Helical" evidence="14">
    <location>
        <begin position="356"/>
        <end position="382"/>
    </location>
</feature>
<dbReference type="InterPro" id="IPR018247">
    <property type="entry name" value="EF_Hand_1_Ca_BS"/>
</dbReference>
<evidence type="ECO:0000256" key="10">
    <source>
        <dbReference type="ARBA" id="ARBA00023128"/>
    </source>
</evidence>
<evidence type="ECO:0000256" key="13">
    <source>
        <dbReference type="RuleBase" id="RU000488"/>
    </source>
</evidence>